<dbReference type="Gene3D" id="3.90.180.10">
    <property type="entry name" value="Medium-chain alcohol dehydrogenases, catalytic domain"/>
    <property type="match status" value="1"/>
</dbReference>
<proteinExistence type="predicted"/>
<comment type="caution">
    <text evidence="2">The sequence shown here is derived from an EMBL/GenBank/DDBJ whole genome shotgun (WGS) entry which is preliminary data.</text>
</comment>
<dbReference type="SUPFAM" id="SSF50129">
    <property type="entry name" value="GroES-like"/>
    <property type="match status" value="1"/>
</dbReference>
<feature type="domain" description="Enoyl reductase (ER)" evidence="1">
    <location>
        <begin position="10"/>
        <end position="310"/>
    </location>
</feature>
<dbReference type="PANTHER" id="PTHR11695:SF648">
    <property type="entry name" value="ZINC-BINDING OXIDOREDUCTASE"/>
    <property type="match status" value="1"/>
</dbReference>
<dbReference type="RefSeq" id="WP_089089640.1">
    <property type="nucleotide sequence ID" value="NZ_BCMH01000030.1"/>
</dbReference>
<accession>A0A1Z5ISH2</accession>
<dbReference type="SUPFAM" id="SSF51735">
    <property type="entry name" value="NAD(P)-binding Rossmann-fold domains"/>
    <property type="match status" value="1"/>
</dbReference>
<evidence type="ECO:0000313" key="3">
    <source>
        <dbReference type="Proteomes" id="UP000198430"/>
    </source>
</evidence>
<name>A0A1Z5ISH2_9LACO</name>
<evidence type="ECO:0000259" key="1">
    <source>
        <dbReference type="SMART" id="SM00829"/>
    </source>
</evidence>
<dbReference type="Pfam" id="PF00107">
    <property type="entry name" value="ADH_zinc_N"/>
    <property type="match status" value="1"/>
</dbReference>
<dbReference type="PANTHER" id="PTHR11695">
    <property type="entry name" value="ALCOHOL DEHYDROGENASE RELATED"/>
    <property type="match status" value="1"/>
</dbReference>
<dbReference type="Gene3D" id="3.40.50.720">
    <property type="entry name" value="NAD(P)-binding Rossmann-like Domain"/>
    <property type="match status" value="1"/>
</dbReference>
<reference evidence="2 3" key="1">
    <citation type="submission" date="2015-11" db="EMBL/GenBank/DDBJ databases">
        <title>Draft genome sequences of new species of the genus Lactobacillus isolated from orchardgrass silage.</title>
        <authorList>
            <person name="Tohno M."/>
            <person name="Tanizawa Y."/>
            <person name="Arita M."/>
        </authorList>
    </citation>
    <scope>NUCLEOTIDE SEQUENCE [LARGE SCALE GENOMIC DNA]</scope>
    <source>
        <strain evidence="2 3">IWT140</strain>
    </source>
</reference>
<dbReference type="SMART" id="SM00829">
    <property type="entry name" value="PKS_ER"/>
    <property type="match status" value="1"/>
</dbReference>
<organism evidence="2 3">
    <name type="scientific">Secundilactobacillus pentosiphilus</name>
    <dbReference type="NCBI Taxonomy" id="1714682"/>
    <lineage>
        <taxon>Bacteria</taxon>
        <taxon>Bacillati</taxon>
        <taxon>Bacillota</taxon>
        <taxon>Bacilli</taxon>
        <taxon>Lactobacillales</taxon>
        <taxon>Lactobacillaceae</taxon>
        <taxon>Secundilactobacillus</taxon>
    </lineage>
</organism>
<dbReference type="EMBL" id="BCMH01000030">
    <property type="protein sequence ID" value="GAX04690.1"/>
    <property type="molecule type" value="Genomic_DNA"/>
</dbReference>
<dbReference type="GO" id="GO:0016491">
    <property type="term" value="F:oxidoreductase activity"/>
    <property type="evidence" value="ECO:0007669"/>
    <property type="project" value="InterPro"/>
</dbReference>
<sequence>MEAIVINEFGSADEFYETELDQPQVTDDTVLVAVNAFSINPMDVAARLGMLPPQFSGNWKFPLVLGWDFAGTVTKIGQNVTGYQVGDRVFGSLPNDHADNNGSYGSYVVVAPETMAKIPAGLSFAQAAALPIAGGTAYQAIVENLKVKTNDTVLIQGGAGGVGLFAVQIAKAQGAKVIASASPSHHELLKQLGADQVIDYHQHAVAKSIKNVDAVFDTAGDIEDGLAALKAGGKLVTVGGQPTSEQLNSTDKNVAFQFTHATTPIYDSLAKLAIAGQLQIKLRTLPRSPDNVIDAHKTVEGHHMTGKFVIHVKN</sequence>
<dbReference type="GO" id="GO:0008270">
    <property type="term" value="F:zinc ion binding"/>
    <property type="evidence" value="ECO:0007669"/>
    <property type="project" value="InterPro"/>
</dbReference>
<dbReference type="InterPro" id="IPR013149">
    <property type="entry name" value="ADH-like_C"/>
</dbReference>
<dbReference type="AlphaFoldDB" id="A0A1Z5ISH2"/>
<dbReference type="InterPro" id="IPR036291">
    <property type="entry name" value="NAD(P)-bd_dom_sf"/>
</dbReference>
<keyword evidence="3" id="KW-1185">Reference proteome</keyword>
<evidence type="ECO:0000313" key="2">
    <source>
        <dbReference type="EMBL" id="GAX04690.1"/>
    </source>
</evidence>
<dbReference type="Pfam" id="PF08240">
    <property type="entry name" value="ADH_N"/>
    <property type="match status" value="1"/>
</dbReference>
<dbReference type="InterPro" id="IPR011032">
    <property type="entry name" value="GroES-like_sf"/>
</dbReference>
<dbReference type="CDD" id="cd05289">
    <property type="entry name" value="MDR_like_2"/>
    <property type="match status" value="1"/>
</dbReference>
<dbReference type="InterPro" id="IPR013154">
    <property type="entry name" value="ADH-like_N"/>
</dbReference>
<protein>
    <submittedName>
        <fullName evidence="2">NADPH:quinone reductase</fullName>
    </submittedName>
</protein>
<dbReference type="Proteomes" id="UP000198430">
    <property type="component" value="Unassembled WGS sequence"/>
</dbReference>
<gene>
    <name evidence="2" type="primary">qor_5</name>
    <name evidence="2" type="ORF">IWT140_02345</name>
</gene>
<dbReference type="PROSITE" id="PS01162">
    <property type="entry name" value="QOR_ZETA_CRYSTAL"/>
    <property type="match status" value="1"/>
</dbReference>
<dbReference type="InterPro" id="IPR050700">
    <property type="entry name" value="YIM1/Zinc_Alcohol_DH_Fams"/>
</dbReference>
<dbReference type="InterPro" id="IPR020843">
    <property type="entry name" value="ER"/>
</dbReference>
<dbReference type="InterPro" id="IPR002364">
    <property type="entry name" value="Quin_OxRdtase/zeta-crystal_CS"/>
</dbReference>